<sequence>MAHSSPTARCISPRLTDGDSQFSAKPAVRNRTINGAVSSKSSASRLHDQGDQPSLRPSRSNLPQDHQKTARPASKKKAGGLLGFLKLKEPSTSALQDFADHERKRAAQKGGKSMAAGIPNASSQKLPDHVPRVNSKWNGLPEPSKAKQRKTTNQVDAVSVAGPRKSSSSYASSGIARQLDIRPLNAGSGGIPTPPPSIIRSALQNHTNGSPSNKPPTPHLLPLISPLDFPVERRIPEELPVLDSSSCMSASPEGSPRTPVFEEGAFGLPRRSMKTTKFQ</sequence>
<reference evidence="2 3" key="1">
    <citation type="submission" date="2016-03" db="EMBL/GenBank/DDBJ databases">
        <authorList>
            <person name="Ploux O."/>
        </authorList>
    </citation>
    <scope>NUCLEOTIDE SEQUENCE [LARGE SCALE GENOMIC DNA]</scope>
    <source>
        <strain evidence="2 3">URUG2</strain>
    </source>
</reference>
<dbReference type="EMBL" id="FJUY01000003">
    <property type="protein sequence ID" value="CZT17219.1"/>
    <property type="molecule type" value="Genomic_DNA"/>
</dbReference>
<dbReference type="GeneID" id="35598260"/>
<dbReference type="RefSeq" id="XP_023624112.1">
    <property type="nucleotide sequence ID" value="XM_023768344.1"/>
</dbReference>
<evidence type="ECO:0000313" key="2">
    <source>
        <dbReference type="EMBL" id="CZT17219.1"/>
    </source>
</evidence>
<evidence type="ECO:0000313" key="3">
    <source>
        <dbReference type="Proteomes" id="UP000225277"/>
    </source>
</evidence>
<protein>
    <submittedName>
        <fullName evidence="2">Uncharacterized protein</fullName>
    </submittedName>
</protein>
<feature type="region of interest" description="Disordered" evidence="1">
    <location>
        <begin position="1"/>
        <end position="174"/>
    </location>
</feature>
<dbReference type="AlphaFoldDB" id="A0A2D3V6V1"/>
<dbReference type="Proteomes" id="UP000225277">
    <property type="component" value="Unassembled WGS sequence"/>
</dbReference>
<evidence type="ECO:0000256" key="1">
    <source>
        <dbReference type="SAM" id="MobiDB-lite"/>
    </source>
</evidence>
<name>A0A2D3V6V1_9PEZI</name>
<keyword evidence="3" id="KW-1185">Reference proteome</keyword>
<organism evidence="2 3">
    <name type="scientific">Ramularia collo-cygni</name>
    <dbReference type="NCBI Taxonomy" id="112498"/>
    <lineage>
        <taxon>Eukaryota</taxon>
        <taxon>Fungi</taxon>
        <taxon>Dikarya</taxon>
        <taxon>Ascomycota</taxon>
        <taxon>Pezizomycotina</taxon>
        <taxon>Dothideomycetes</taxon>
        <taxon>Dothideomycetidae</taxon>
        <taxon>Mycosphaerellales</taxon>
        <taxon>Mycosphaerellaceae</taxon>
        <taxon>Ramularia</taxon>
    </lineage>
</organism>
<feature type="region of interest" description="Disordered" evidence="1">
    <location>
        <begin position="240"/>
        <end position="279"/>
    </location>
</feature>
<accession>A0A2D3V6V1</accession>
<gene>
    <name evidence="2" type="ORF">RCC_03052</name>
</gene>
<proteinExistence type="predicted"/>
<dbReference type="OrthoDB" id="4117770at2759"/>
<feature type="compositionally biased region" description="Polar residues" evidence="1">
    <location>
        <begin position="51"/>
        <end position="64"/>
    </location>
</feature>
<feature type="compositionally biased region" description="Polar residues" evidence="1">
    <location>
        <begin position="31"/>
        <end position="44"/>
    </location>
</feature>